<organism evidence="1 2">
    <name type="scientific">Paramecium octaurelia</name>
    <dbReference type="NCBI Taxonomy" id="43137"/>
    <lineage>
        <taxon>Eukaryota</taxon>
        <taxon>Sar</taxon>
        <taxon>Alveolata</taxon>
        <taxon>Ciliophora</taxon>
        <taxon>Intramacronucleata</taxon>
        <taxon>Oligohymenophorea</taxon>
        <taxon>Peniculida</taxon>
        <taxon>Parameciidae</taxon>
        <taxon>Paramecium</taxon>
    </lineage>
</organism>
<gene>
    <name evidence="1" type="ORF">POCTA_138.1.T1140004</name>
</gene>
<evidence type="ECO:0000313" key="2">
    <source>
        <dbReference type="Proteomes" id="UP000683925"/>
    </source>
</evidence>
<name>A0A8S1X5B8_PAROT</name>
<dbReference type="AlphaFoldDB" id="A0A8S1X5B8"/>
<reference evidence="1" key="1">
    <citation type="submission" date="2021-01" db="EMBL/GenBank/DDBJ databases">
        <authorList>
            <consortium name="Genoscope - CEA"/>
            <person name="William W."/>
        </authorList>
    </citation>
    <scope>NUCLEOTIDE SEQUENCE</scope>
</reference>
<proteinExistence type="predicted"/>
<accession>A0A8S1X5B8</accession>
<dbReference type="Proteomes" id="UP000683925">
    <property type="component" value="Unassembled WGS sequence"/>
</dbReference>
<dbReference type="OrthoDB" id="10475686at2759"/>
<keyword evidence="2" id="KW-1185">Reference proteome</keyword>
<protein>
    <submittedName>
        <fullName evidence="1">Uncharacterized protein</fullName>
    </submittedName>
</protein>
<evidence type="ECO:0000313" key="1">
    <source>
        <dbReference type="EMBL" id="CAD8197233.1"/>
    </source>
</evidence>
<sequence>MGVCYENCSQNQNNCLCGMDSFEICSESTYCILQSKGVCIPQCTSTNYQNCLILSENLTCLDQYVTIYDDITGKCVPTFKENGQSNCFCGDKQNGLDIKLICQSGFQCQNLGTKQSGCLENLFLWIRKFRYCNQKETCLDGTQQIGSCKSSLDVSQVDYSTSLQIGLFAIICLFSII</sequence>
<dbReference type="EMBL" id="CAJJDP010000114">
    <property type="protein sequence ID" value="CAD8197233.1"/>
    <property type="molecule type" value="Genomic_DNA"/>
</dbReference>
<comment type="caution">
    <text evidence="1">The sequence shown here is derived from an EMBL/GenBank/DDBJ whole genome shotgun (WGS) entry which is preliminary data.</text>
</comment>